<feature type="region of interest" description="Disordered" evidence="1">
    <location>
        <begin position="28"/>
        <end position="52"/>
    </location>
</feature>
<dbReference type="EMBL" id="VCEA01000003">
    <property type="protein sequence ID" value="KAB0344740.1"/>
    <property type="molecule type" value="Genomic_DNA"/>
</dbReference>
<protein>
    <submittedName>
        <fullName evidence="2">Uncharacterized protein</fullName>
    </submittedName>
</protein>
<dbReference type="AlphaFoldDB" id="A0A5N3V8A2"/>
<keyword evidence="3" id="KW-1185">Reference proteome</keyword>
<gene>
    <name evidence="2" type="ORF">FD754_021666</name>
</gene>
<evidence type="ECO:0000256" key="1">
    <source>
        <dbReference type="SAM" id="MobiDB-lite"/>
    </source>
</evidence>
<name>A0A5N3V8A2_MUNMU</name>
<feature type="region of interest" description="Disordered" evidence="1">
    <location>
        <begin position="64"/>
        <end position="87"/>
    </location>
</feature>
<dbReference type="Proteomes" id="UP000326458">
    <property type="component" value="Unassembled WGS sequence"/>
</dbReference>
<evidence type="ECO:0000313" key="2">
    <source>
        <dbReference type="EMBL" id="KAB0344740.1"/>
    </source>
</evidence>
<reference evidence="2 3" key="1">
    <citation type="submission" date="2019-06" db="EMBL/GenBank/DDBJ databases">
        <title>Discovery of a novel chromosome fission-fusion reversal in muntjac.</title>
        <authorList>
            <person name="Mudd A.B."/>
            <person name="Bredeson J.V."/>
            <person name="Baum R."/>
            <person name="Hockemeyer D."/>
            <person name="Rokhsar D.S."/>
        </authorList>
    </citation>
    <scope>NUCLEOTIDE SEQUENCE [LARGE SCALE GENOMIC DNA]</scope>
    <source>
        <strain evidence="2">UTSW_UCB_Mm</strain>
        <tissue evidence="2">Fibroblast cell line</tissue>
    </source>
</reference>
<evidence type="ECO:0000313" key="3">
    <source>
        <dbReference type="Proteomes" id="UP000326458"/>
    </source>
</evidence>
<proteinExistence type="predicted"/>
<accession>A0A5N3V8A2</accession>
<organism evidence="2 3">
    <name type="scientific">Muntiacus muntjak</name>
    <name type="common">Barking deer</name>
    <name type="synonym">Indian muntjac</name>
    <dbReference type="NCBI Taxonomy" id="9888"/>
    <lineage>
        <taxon>Eukaryota</taxon>
        <taxon>Metazoa</taxon>
        <taxon>Chordata</taxon>
        <taxon>Craniata</taxon>
        <taxon>Vertebrata</taxon>
        <taxon>Euteleostomi</taxon>
        <taxon>Mammalia</taxon>
        <taxon>Eutheria</taxon>
        <taxon>Laurasiatheria</taxon>
        <taxon>Artiodactyla</taxon>
        <taxon>Ruminantia</taxon>
        <taxon>Pecora</taxon>
        <taxon>Cervidae</taxon>
        <taxon>Muntiacinae</taxon>
        <taxon>Muntiacus</taxon>
    </lineage>
</organism>
<sequence length="87" mass="9088">MSSVSVYVWGSVTDVLHSAFSVSTLRGDTERSGEHMVPGGARHGCSSCPTDNGAMEEVEFEILLPEEPEEGASQDPSPDGSGGKATF</sequence>
<comment type="caution">
    <text evidence="2">The sequence shown here is derived from an EMBL/GenBank/DDBJ whole genome shotgun (WGS) entry which is preliminary data.</text>
</comment>